<feature type="transmembrane region" description="Helical" evidence="5">
    <location>
        <begin position="55"/>
        <end position="77"/>
    </location>
</feature>
<sequence length="424" mass="43574">MRQGVAMATASEHHADGTDRRLLLPGAVGTGLAATVGAGLFVVLAPAAATAGDHLVWAVLLAGALAVANAASSLRLVAAGRPRPGTHAPVRDRLGVPWGHLAGWAHVVASIAACAALAQTMGLHVLPDWSKVFAAVAVVAALGLHLQGIDRSARGEQVVALLVAVVLVVFVTILLTTPPVLTDAPRDPEGAGGPLGVVSAAGFVVFALTGHQRLVDLRDRVSDPARTVPRAIALSLGIVIALHVLVTVALTRTLGTGWLAAREAPLAEAAEISAWPWLGPVVRIAAVLAAGGVMMSLLLSAAGEVALMARDRHLPTSLATRVGPSLVPRRAVVVVAALTLASVVLVDVRQAIAFASSCVLVHFALVHASAWTLDRRWTRRVVPVLGVTGCLVVAVLLPWQSVVAAALVLLLGATIGWVRHTTRE</sequence>
<feature type="transmembrane region" description="Helical" evidence="5">
    <location>
        <begin position="129"/>
        <end position="146"/>
    </location>
</feature>
<keyword evidence="2 5" id="KW-0812">Transmembrane</keyword>
<comment type="subcellular location">
    <subcellularLocation>
        <location evidence="1">Membrane</location>
        <topology evidence="1">Multi-pass membrane protein</topology>
    </subcellularLocation>
</comment>
<evidence type="ECO:0000256" key="3">
    <source>
        <dbReference type="ARBA" id="ARBA00022989"/>
    </source>
</evidence>
<dbReference type="InterPro" id="IPR006311">
    <property type="entry name" value="TAT_signal"/>
</dbReference>
<feature type="transmembrane region" description="Helical" evidence="5">
    <location>
        <begin position="231"/>
        <end position="250"/>
    </location>
</feature>
<dbReference type="GO" id="GO:0055085">
    <property type="term" value="P:transmembrane transport"/>
    <property type="evidence" value="ECO:0007669"/>
    <property type="project" value="InterPro"/>
</dbReference>
<dbReference type="EMBL" id="CP036164">
    <property type="protein sequence ID" value="QBF45712.1"/>
    <property type="molecule type" value="Genomic_DNA"/>
</dbReference>
<keyword evidence="3 5" id="KW-1133">Transmembrane helix</keyword>
<feature type="transmembrane region" description="Helical" evidence="5">
    <location>
        <begin position="98"/>
        <end position="123"/>
    </location>
</feature>
<dbReference type="InterPro" id="IPR050367">
    <property type="entry name" value="APC_superfamily"/>
</dbReference>
<dbReference type="Gene3D" id="1.20.1740.10">
    <property type="entry name" value="Amino acid/polyamine transporter I"/>
    <property type="match status" value="1"/>
</dbReference>
<keyword evidence="8" id="KW-1185">Reference proteome</keyword>
<feature type="transmembrane region" description="Helical" evidence="5">
    <location>
        <begin position="403"/>
        <end position="420"/>
    </location>
</feature>
<feature type="transmembrane region" description="Helical" evidence="5">
    <location>
        <begin position="284"/>
        <end position="307"/>
    </location>
</feature>
<feature type="transmembrane region" description="Helical" evidence="5">
    <location>
        <begin position="380"/>
        <end position="397"/>
    </location>
</feature>
<evidence type="ECO:0000313" key="8">
    <source>
        <dbReference type="Proteomes" id="UP000290408"/>
    </source>
</evidence>
<accession>A0A4P6MSN2</accession>
<evidence type="ECO:0000256" key="5">
    <source>
        <dbReference type="SAM" id="Phobius"/>
    </source>
</evidence>
<protein>
    <submittedName>
        <fullName evidence="7">APC family permease</fullName>
    </submittedName>
</protein>
<dbReference type="KEGG" id="jli:EXU32_05215"/>
<feature type="transmembrane region" description="Helical" evidence="5">
    <location>
        <begin position="327"/>
        <end position="346"/>
    </location>
</feature>
<dbReference type="PIRSF" id="PIRSF006060">
    <property type="entry name" value="AA_transporter"/>
    <property type="match status" value="1"/>
</dbReference>
<feature type="transmembrane region" description="Helical" evidence="5">
    <location>
        <begin position="22"/>
        <end position="49"/>
    </location>
</feature>
<dbReference type="AlphaFoldDB" id="A0A4P6MSN2"/>
<dbReference type="GO" id="GO:0016020">
    <property type="term" value="C:membrane"/>
    <property type="evidence" value="ECO:0007669"/>
    <property type="project" value="UniProtKB-SubCell"/>
</dbReference>
<keyword evidence="4 5" id="KW-0472">Membrane</keyword>
<dbReference type="PROSITE" id="PS51318">
    <property type="entry name" value="TAT"/>
    <property type="match status" value="1"/>
</dbReference>
<dbReference type="Pfam" id="PF00324">
    <property type="entry name" value="AA_permease"/>
    <property type="match status" value="1"/>
</dbReference>
<feature type="transmembrane region" description="Helical" evidence="5">
    <location>
        <begin position="158"/>
        <end position="181"/>
    </location>
</feature>
<gene>
    <name evidence="7" type="ORF">EXU32_05215</name>
</gene>
<evidence type="ECO:0000259" key="6">
    <source>
        <dbReference type="Pfam" id="PF00324"/>
    </source>
</evidence>
<dbReference type="OrthoDB" id="259687at2"/>
<evidence type="ECO:0000256" key="1">
    <source>
        <dbReference type="ARBA" id="ARBA00004141"/>
    </source>
</evidence>
<dbReference type="Proteomes" id="UP000290408">
    <property type="component" value="Chromosome"/>
</dbReference>
<feature type="transmembrane region" description="Helical" evidence="5">
    <location>
        <begin position="193"/>
        <end position="210"/>
    </location>
</feature>
<dbReference type="InterPro" id="IPR004841">
    <property type="entry name" value="AA-permease/SLC12A_dom"/>
</dbReference>
<name>A0A4P6MSN2_9MICO</name>
<reference evidence="7 8" key="1">
    <citation type="submission" date="2019-02" db="EMBL/GenBank/DDBJ databases">
        <title>Genomic data mining of an Antarctic deep-sea actinobacterium, Janibacterlimosus P3-3-X1.</title>
        <authorList>
            <person name="Liao L."/>
            <person name="Chen B."/>
        </authorList>
    </citation>
    <scope>NUCLEOTIDE SEQUENCE [LARGE SCALE GENOMIC DNA]</scope>
    <source>
        <strain evidence="7 8">P3-3-X1</strain>
    </source>
</reference>
<evidence type="ECO:0000313" key="7">
    <source>
        <dbReference type="EMBL" id="QBF45712.1"/>
    </source>
</evidence>
<feature type="domain" description="Amino acid permease/ SLC12A" evidence="6">
    <location>
        <begin position="31"/>
        <end position="380"/>
    </location>
</feature>
<dbReference type="PANTHER" id="PTHR42770">
    <property type="entry name" value="AMINO ACID TRANSPORTER-RELATED"/>
    <property type="match status" value="1"/>
</dbReference>
<evidence type="ECO:0000256" key="2">
    <source>
        <dbReference type="ARBA" id="ARBA00022692"/>
    </source>
</evidence>
<feature type="transmembrane region" description="Helical" evidence="5">
    <location>
        <begin position="352"/>
        <end position="373"/>
    </location>
</feature>
<dbReference type="PANTHER" id="PTHR42770:SF7">
    <property type="entry name" value="MEMBRANE PROTEIN"/>
    <property type="match status" value="1"/>
</dbReference>
<evidence type="ECO:0000256" key="4">
    <source>
        <dbReference type="ARBA" id="ARBA00023136"/>
    </source>
</evidence>
<organism evidence="7 8">
    <name type="scientific">Janibacter limosus</name>
    <dbReference type="NCBI Taxonomy" id="53458"/>
    <lineage>
        <taxon>Bacteria</taxon>
        <taxon>Bacillati</taxon>
        <taxon>Actinomycetota</taxon>
        <taxon>Actinomycetes</taxon>
        <taxon>Micrococcales</taxon>
        <taxon>Intrasporangiaceae</taxon>
        <taxon>Janibacter</taxon>
    </lineage>
</organism>
<proteinExistence type="predicted"/>